<dbReference type="EMBL" id="JBHSIS010000021">
    <property type="protein sequence ID" value="MFC4857948.1"/>
    <property type="molecule type" value="Genomic_DNA"/>
</dbReference>
<feature type="region of interest" description="Disordered" evidence="1">
    <location>
        <begin position="1"/>
        <end position="24"/>
    </location>
</feature>
<evidence type="ECO:0000313" key="3">
    <source>
        <dbReference type="Proteomes" id="UP001595859"/>
    </source>
</evidence>
<proteinExistence type="predicted"/>
<protein>
    <submittedName>
        <fullName evidence="2">Uncharacterized protein</fullName>
    </submittedName>
</protein>
<feature type="compositionally biased region" description="Polar residues" evidence="1">
    <location>
        <begin position="1"/>
        <end position="21"/>
    </location>
</feature>
<keyword evidence="3" id="KW-1185">Reference proteome</keyword>
<name>A0ABV9S882_9PSEU</name>
<comment type="caution">
    <text evidence="2">The sequence shown here is derived from an EMBL/GenBank/DDBJ whole genome shotgun (WGS) entry which is preliminary data.</text>
</comment>
<reference evidence="3" key="1">
    <citation type="journal article" date="2019" name="Int. J. Syst. Evol. Microbiol.">
        <title>The Global Catalogue of Microorganisms (GCM) 10K type strain sequencing project: providing services to taxonomists for standard genome sequencing and annotation.</title>
        <authorList>
            <consortium name="The Broad Institute Genomics Platform"/>
            <consortium name="The Broad Institute Genome Sequencing Center for Infectious Disease"/>
            <person name="Wu L."/>
            <person name="Ma J."/>
        </authorList>
    </citation>
    <scope>NUCLEOTIDE SEQUENCE [LARGE SCALE GENOMIC DNA]</scope>
    <source>
        <strain evidence="3">ZS-22-S1</strain>
    </source>
</reference>
<evidence type="ECO:0000313" key="2">
    <source>
        <dbReference type="EMBL" id="MFC4857948.1"/>
    </source>
</evidence>
<organism evidence="2 3">
    <name type="scientific">Actinophytocola glycyrrhizae</name>
    <dbReference type="NCBI Taxonomy" id="2044873"/>
    <lineage>
        <taxon>Bacteria</taxon>
        <taxon>Bacillati</taxon>
        <taxon>Actinomycetota</taxon>
        <taxon>Actinomycetes</taxon>
        <taxon>Pseudonocardiales</taxon>
        <taxon>Pseudonocardiaceae</taxon>
    </lineage>
</organism>
<accession>A0ABV9S882</accession>
<evidence type="ECO:0000256" key="1">
    <source>
        <dbReference type="SAM" id="MobiDB-lite"/>
    </source>
</evidence>
<sequence length="138" mass="14719">MNVQLLTEVGSMSRSSQSTAARSLEHDHAAGIGGTTGVLRSSHDGASLANTRRATRTRLARLDLRPYARRWMDGAETEQLAAELAVPADLLWDALAGVLAVMTPDYRTDCHADRCLFACAAICAASAEIGTTKAGRLY</sequence>
<dbReference type="Proteomes" id="UP001595859">
    <property type="component" value="Unassembled WGS sequence"/>
</dbReference>
<gene>
    <name evidence="2" type="ORF">ACFPCV_30985</name>
</gene>